<dbReference type="InterPro" id="IPR015919">
    <property type="entry name" value="Cadherin-like_sf"/>
</dbReference>
<dbReference type="EMBL" id="JAJADR010000002">
    <property type="protein sequence ID" value="MCB2408613.1"/>
    <property type="molecule type" value="Genomic_DNA"/>
</dbReference>
<evidence type="ECO:0000256" key="4">
    <source>
        <dbReference type="ARBA" id="ARBA00022989"/>
    </source>
</evidence>
<dbReference type="InterPro" id="IPR013320">
    <property type="entry name" value="ConA-like_dom_sf"/>
</dbReference>
<sequence>MRKPLLLLLLLLSTLTGWAQAPTWQGIYSTNPVQGSLPAGYNIVCQVQATALNAAGDMLVVGTYSGSVDFPKVGGGNIRITTNEYSTMYVGKWSTSSKAWLWVVGTPGASGYDIAVNGSDVYVTGSYGGGSSTIAGTLLTNANTINDSDGFLAKYIDNGSSYTNGWAQKFGGSTVPSTDAGQSIAISGNNLYLTGKIYGTSTLAGLAITSAGQADMFLAKFDLTASPATPVWALSGGGPRTDQGYAVGVNGNRVYVGGSFASTLNIAGQALTTPALNDRNIFLAKVIDNGTTYSNGWAVNNGGSATDDLYALKVIGSDLFFTGFYAQGTAGASIAGTTLTAPSTNLEMYVGKYTDAGTSATPRWAIGVPTASGSSQGNELAVSGTSVFVTGTFSGTVPLGGTSQTSVGTTGGDVYVARYTDNTTSAVGNGSVRGGSTVDSDSGLDLEMSGSTLYASGYARAGATFGSYTISSTGISTLALLGVLSATNLPAAPTISGINPNSGPIGTPVTVSGSNLGSASAARVNGTPGAITSNSTGSLVFTVGGGSTTGPVSVSTGGGTASFGTFTVTSSNSAPTDIALSNASVSENAGANATVGTLSTTDPNAGNTFTYSLVSGAGSGDNGSFNISGATLRLTASADFETKTSYSVRIRTTDQGGLTYDESFTITITNVNEAPTDIALSSNSVAENQAVNTTVGTFSGNDPDAGSSLSYSLVTGSGSTDNASFNLSGTTLRTSASFNFEVKSSYSIRVRVSDGNLNYEESFAVNVTNQNETPTDIALSSTSVAENQANNTTVGTLSTTDPDAGNTFTYSLVTGTGSTDNASFNISGGNLRTSASFNFEAKNSYLIRVRTTDQGGLTYDEAFTITITNVNEAPTDLILSSNSVAENRPTNTTVGTLSTTDPDASNTFTYTLVTGAGSGDNASFNISGATLRTSAVFDFETKNSYAVRIRTTDQGGLTYDQAFTITVINVDDTAPTANITSTATSPTATSPIPVTVTFSENVTGFTAGGVNVSNGSVSGFGGSGTTYTFTVTPGTSGVVTVNVPASVAIDGAGNNNTAAPQFSITYNPPVTVTSITRNLPGAVATATVSYTVTLSGPVTGLTTNNFNLTVGGVAGSGVASLSGSGTTYTVVANTGTGNGTIQLNLANGAGVSAGISNAPFAGETYTITKSFTAPVLKIEGTGNGSGGDVTAFVDEVLLLQNGTSTAVSGALLNPGFETYDALANTTYGYTPTGASWTFLGGAGIAKPGNGFNPPTPLPGGAAVAFVQSGGSNGALEQSLVAPVGIFQVRFQTAQRNYLTANQRLNVFINNVFVGAILPGSVSTYDTFTSSPFTVTAAAPTDIVLSNASVTENLASGTAVGTLSTTSVTPSQTYTYALVAGSGSTDNTAFNISGSQLNTAAVFDFETKSSYSIRVRTTNTSTSQSFDKVFAISITDVANATYVSSTTEQITRGVVPGSTNQAIVRVAVNITGTEQPLSAQSLTFTTAGTTSPANISLLRVYYTGGSSTFSTAVPFAAGQSGSGVSTFTFAATRPLTPGVNYFWLAYDVAATAPAGNRLDATAASVTVGNVARTPTVTAPAGNRPIVVPGQVAGMALRLTGAASGYLDLGTTNPDLVLGPQYTQEVWVKPTSSSTSSVMAGILGNDTGTPSQRAPYISVSPDRRVEAGFGTTFIISAANTLTLNQWNHVAATFNGSTLTVYVNGEVIASLSNGSQPGTTPVRYVGTLSSSATTFFQGDIDEVAQWTRALSLSEIRLRRHLVLSAGGDGLTSYLQFNEASGNANDVMSGAVSSLTGGISRVASGAPVGFGTSSAQLLSPSAANLAFASTNVNLAFTGVTGSGDVTVTRLSGSPMGTQPTNANLKNTYLPAYWIINKYSGVTFTNANVTYTLGATDISAADAAAPAATLKLFKRASSSDGAFDAPISASAANAGAGTVTFPVTSFSQTVIGTFGTSPLPVELTSFTAQLQGPDAQLNWRTASEKNSAYFEVESSSNGQTFTKLGRVTAQGNTSTSHDYQWRDTQLARYQAPVVYYRLRQVDQDGTSSYSPVRTVSPATDAPAGSGPKLLASPVPFHDHLTLTLQLRKPLTGAVLTLHDLTGREVRRQLISAPAGLATVELLEVNELPTGVYLLHLTFDGQTQHVKVVKE</sequence>
<evidence type="ECO:0000256" key="5">
    <source>
        <dbReference type="ARBA" id="ARBA00023157"/>
    </source>
</evidence>
<evidence type="ECO:0000256" key="7">
    <source>
        <dbReference type="SAM" id="MobiDB-lite"/>
    </source>
</evidence>
<dbReference type="SMART" id="SM00736">
    <property type="entry name" value="CADG"/>
    <property type="match status" value="4"/>
</dbReference>
<keyword evidence="3 8" id="KW-0732">Signal</keyword>
<proteinExistence type="predicted"/>
<name>A0ABS8ARH5_9BACT</name>
<keyword evidence="5" id="KW-1015">Disulfide bond</keyword>
<dbReference type="Pfam" id="PF13385">
    <property type="entry name" value="Laminin_G_3"/>
    <property type="match status" value="1"/>
</dbReference>
<dbReference type="Gene3D" id="2.60.120.200">
    <property type="match status" value="1"/>
</dbReference>
<dbReference type="CDD" id="cd00603">
    <property type="entry name" value="IPT_PCSR"/>
    <property type="match status" value="1"/>
</dbReference>
<feature type="chain" id="PRO_5047331244" evidence="8">
    <location>
        <begin position="22"/>
        <end position="2145"/>
    </location>
</feature>
<gene>
    <name evidence="10" type="ORF">LGH74_11550</name>
</gene>
<evidence type="ECO:0000259" key="9">
    <source>
        <dbReference type="PROSITE" id="PS50268"/>
    </source>
</evidence>
<evidence type="ECO:0000313" key="10">
    <source>
        <dbReference type="EMBL" id="MCB2408613.1"/>
    </source>
</evidence>
<dbReference type="Pfam" id="PF14873">
    <property type="entry name" value="BNR_assoc_N"/>
    <property type="match status" value="1"/>
</dbReference>
<dbReference type="InterPro" id="IPR006644">
    <property type="entry name" value="Cadg"/>
</dbReference>
<dbReference type="InterPro" id="IPR026444">
    <property type="entry name" value="Secre_tail"/>
</dbReference>
<dbReference type="PROSITE" id="PS50268">
    <property type="entry name" value="CADHERIN_2"/>
    <property type="match status" value="5"/>
</dbReference>
<comment type="subcellular location">
    <subcellularLocation>
        <location evidence="1">Membrane</location>
        <topology evidence="1">Single-pass membrane protein</topology>
    </subcellularLocation>
</comment>
<feature type="domain" description="Cadherin" evidence="9">
    <location>
        <begin position="776"/>
        <end position="876"/>
    </location>
</feature>
<dbReference type="InterPro" id="IPR029456">
    <property type="entry name" value="Sialidase_N"/>
</dbReference>
<dbReference type="Gene3D" id="2.60.40.60">
    <property type="entry name" value="Cadherins"/>
    <property type="match status" value="5"/>
</dbReference>
<dbReference type="PRINTS" id="PR00205">
    <property type="entry name" value="CADHERIN"/>
</dbReference>
<evidence type="ECO:0000256" key="1">
    <source>
        <dbReference type="ARBA" id="ARBA00004167"/>
    </source>
</evidence>
<dbReference type="PANTHER" id="PTHR24028:SF328">
    <property type="entry name" value="CADHERIN-3"/>
    <property type="match status" value="1"/>
</dbReference>
<feature type="domain" description="Cadherin" evidence="9">
    <location>
        <begin position="1341"/>
        <end position="1449"/>
    </location>
</feature>
<feature type="region of interest" description="Disordered" evidence="7">
    <location>
        <begin position="2041"/>
        <end position="2061"/>
    </location>
</feature>
<organism evidence="10 11">
    <name type="scientific">Hymenobacter lucidus</name>
    <dbReference type="NCBI Taxonomy" id="2880930"/>
    <lineage>
        <taxon>Bacteria</taxon>
        <taxon>Pseudomonadati</taxon>
        <taxon>Bacteroidota</taxon>
        <taxon>Cytophagia</taxon>
        <taxon>Cytophagales</taxon>
        <taxon>Hymenobacteraceae</taxon>
        <taxon>Hymenobacter</taxon>
    </lineage>
</organism>
<dbReference type="SUPFAM" id="SSF81296">
    <property type="entry name" value="E set domains"/>
    <property type="match status" value="1"/>
</dbReference>
<feature type="domain" description="Cadherin" evidence="9">
    <location>
        <begin position="684"/>
        <end position="776"/>
    </location>
</feature>
<dbReference type="Proteomes" id="UP001165296">
    <property type="component" value="Unassembled WGS sequence"/>
</dbReference>
<evidence type="ECO:0000313" key="11">
    <source>
        <dbReference type="Proteomes" id="UP001165296"/>
    </source>
</evidence>
<reference evidence="10" key="1">
    <citation type="submission" date="2021-10" db="EMBL/GenBank/DDBJ databases">
        <authorList>
            <person name="Dean J.D."/>
            <person name="Kim M.K."/>
            <person name="Newey C.N."/>
            <person name="Stoker T.S."/>
            <person name="Thompson D.W."/>
            <person name="Grose J.H."/>
        </authorList>
    </citation>
    <scope>NUCLEOTIDE SEQUENCE</scope>
    <source>
        <strain evidence="10">BT178</strain>
    </source>
</reference>
<dbReference type="Gene3D" id="2.60.40.1290">
    <property type="match status" value="1"/>
</dbReference>
<dbReference type="SMART" id="SM00112">
    <property type="entry name" value="CA"/>
    <property type="match status" value="4"/>
</dbReference>
<evidence type="ECO:0000256" key="8">
    <source>
        <dbReference type="SAM" id="SignalP"/>
    </source>
</evidence>
<dbReference type="InterPro" id="IPR013783">
    <property type="entry name" value="Ig-like_fold"/>
</dbReference>
<feature type="signal peptide" evidence="8">
    <location>
        <begin position="1"/>
        <end position="21"/>
    </location>
</feature>
<dbReference type="PANTHER" id="PTHR24028">
    <property type="entry name" value="CADHERIN-87A"/>
    <property type="match status" value="1"/>
</dbReference>
<evidence type="ECO:0000256" key="6">
    <source>
        <dbReference type="ARBA" id="ARBA00023180"/>
    </source>
</evidence>
<dbReference type="InterPro" id="IPR014756">
    <property type="entry name" value="Ig_E-set"/>
</dbReference>
<dbReference type="Gene3D" id="2.60.40.10">
    <property type="entry name" value="Immunoglobulins"/>
    <property type="match status" value="1"/>
</dbReference>
<dbReference type="InterPro" id="IPR044048">
    <property type="entry name" value="Big_12"/>
</dbReference>
<keyword evidence="4" id="KW-1133">Transmembrane helix</keyword>
<dbReference type="InterPro" id="IPR002909">
    <property type="entry name" value="IPT_dom"/>
</dbReference>
<keyword evidence="11" id="KW-1185">Reference proteome</keyword>
<dbReference type="SUPFAM" id="SSF49313">
    <property type="entry name" value="Cadherin-like"/>
    <property type="match status" value="5"/>
</dbReference>
<keyword evidence="6" id="KW-0325">Glycoprotein</keyword>
<dbReference type="InterPro" id="IPR050174">
    <property type="entry name" value="Protocadherin/Cadherin-CA"/>
</dbReference>
<protein>
    <submittedName>
        <fullName evidence="10">Cadherin domain-containing protein</fullName>
    </submittedName>
</protein>
<dbReference type="CDD" id="cd11304">
    <property type="entry name" value="Cadherin_repeat"/>
    <property type="match status" value="4"/>
</dbReference>
<comment type="caution">
    <text evidence="10">The sequence shown here is derived from an EMBL/GenBank/DDBJ whole genome shotgun (WGS) entry which is preliminary data.</text>
</comment>
<dbReference type="InterPro" id="IPR002126">
    <property type="entry name" value="Cadherin-like_dom"/>
</dbReference>
<dbReference type="SMART" id="SM00429">
    <property type="entry name" value="IPT"/>
    <property type="match status" value="1"/>
</dbReference>
<keyword evidence="4" id="KW-0472">Membrane</keyword>
<keyword evidence="2" id="KW-0812">Transmembrane</keyword>
<dbReference type="Pfam" id="PF00028">
    <property type="entry name" value="Cadherin"/>
    <property type="match status" value="1"/>
</dbReference>
<dbReference type="SUPFAM" id="SSF49899">
    <property type="entry name" value="Concanavalin A-like lectins/glucanases"/>
    <property type="match status" value="1"/>
</dbReference>
<dbReference type="NCBIfam" id="TIGR04183">
    <property type="entry name" value="Por_Secre_tail"/>
    <property type="match status" value="1"/>
</dbReference>
<feature type="domain" description="Cadherin" evidence="9">
    <location>
        <begin position="883"/>
        <end position="977"/>
    </location>
</feature>
<dbReference type="Pfam" id="PF19078">
    <property type="entry name" value="Big_12"/>
    <property type="match status" value="1"/>
</dbReference>
<dbReference type="RefSeq" id="WP_226175807.1">
    <property type="nucleotide sequence ID" value="NZ_JAJADR010000002.1"/>
</dbReference>
<accession>A0ABS8ARH5</accession>
<dbReference type="SMART" id="SM00560">
    <property type="entry name" value="LamGL"/>
    <property type="match status" value="1"/>
</dbReference>
<evidence type="ECO:0000256" key="2">
    <source>
        <dbReference type="ARBA" id="ARBA00022692"/>
    </source>
</evidence>
<feature type="domain" description="Cadherin" evidence="9">
    <location>
        <begin position="577"/>
        <end position="677"/>
    </location>
</feature>
<evidence type="ECO:0000256" key="3">
    <source>
        <dbReference type="ARBA" id="ARBA00022729"/>
    </source>
</evidence>
<dbReference type="InterPro" id="IPR006558">
    <property type="entry name" value="LamG-like"/>
</dbReference>
<feature type="compositionally biased region" description="Polar residues" evidence="7">
    <location>
        <begin position="2041"/>
        <end position="2052"/>
    </location>
</feature>